<reference evidence="7" key="1">
    <citation type="submission" date="2019-08" db="EMBL/GenBank/DDBJ databases">
        <authorList>
            <person name="Kucharzyk K."/>
            <person name="Murdoch R.W."/>
            <person name="Higgins S."/>
            <person name="Loffler F."/>
        </authorList>
    </citation>
    <scope>NUCLEOTIDE SEQUENCE</scope>
</reference>
<evidence type="ECO:0000256" key="1">
    <source>
        <dbReference type="ARBA" id="ARBA00022490"/>
    </source>
</evidence>
<dbReference type="GO" id="GO:0005840">
    <property type="term" value="C:ribosome"/>
    <property type="evidence" value="ECO:0007669"/>
    <property type="project" value="InterPro"/>
</dbReference>
<evidence type="ECO:0000259" key="5">
    <source>
        <dbReference type="Pfam" id="PF01782"/>
    </source>
</evidence>
<feature type="domain" description="RimM N-terminal" evidence="5">
    <location>
        <begin position="12"/>
        <end position="93"/>
    </location>
</feature>
<sequence>MWTSLRTNRVLIGRIVGAQGLRGELKIHALTDNPARFADMKNLRLYGSDGMLRAELTLLSVRFLDSKGIVVAGTKEVTDRNGAESLVGTTVEIFPGERYPLEEGAFWVDDLIGMTAVDHSTGDVLGTVSDVMPAGENDLYAVRDEKGADHFIPAVKEFIAGVDLEKREMRISLIEGLWDS</sequence>
<evidence type="ECO:0000256" key="3">
    <source>
        <dbReference type="ARBA" id="ARBA00022552"/>
    </source>
</evidence>
<dbReference type="AlphaFoldDB" id="A0A644VWU9"/>
<comment type="caution">
    <text evidence="7">The sequence shown here is derived from an EMBL/GenBank/DDBJ whole genome shotgun (WGS) entry which is preliminary data.</text>
</comment>
<dbReference type="NCBIfam" id="TIGR02273">
    <property type="entry name" value="16S_RimM"/>
    <property type="match status" value="1"/>
</dbReference>
<dbReference type="InterPro" id="IPR002676">
    <property type="entry name" value="RimM_N"/>
</dbReference>
<dbReference type="PANTHER" id="PTHR33692">
    <property type="entry name" value="RIBOSOME MATURATION FACTOR RIMM"/>
    <property type="match status" value="1"/>
</dbReference>
<dbReference type="SUPFAM" id="SSF50346">
    <property type="entry name" value="PRC-barrel domain"/>
    <property type="match status" value="1"/>
</dbReference>
<dbReference type="Pfam" id="PF24986">
    <property type="entry name" value="PRC_RimM"/>
    <property type="match status" value="1"/>
</dbReference>
<dbReference type="Gene3D" id="2.40.30.60">
    <property type="entry name" value="RimM"/>
    <property type="match status" value="1"/>
</dbReference>
<feature type="domain" description="Ribosome maturation factor RimM PRC barrel" evidence="6">
    <location>
        <begin position="109"/>
        <end position="176"/>
    </location>
</feature>
<organism evidence="7">
    <name type="scientific">bioreactor metagenome</name>
    <dbReference type="NCBI Taxonomy" id="1076179"/>
    <lineage>
        <taxon>unclassified sequences</taxon>
        <taxon>metagenomes</taxon>
        <taxon>ecological metagenomes</taxon>
    </lineage>
</organism>
<dbReference type="PANTHER" id="PTHR33692:SF1">
    <property type="entry name" value="RIBOSOME MATURATION FACTOR RIMM"/>
    <property type="match status" value="1"/>
</dbReference>
<keyword evidence="2" id="KW-0690">Ribosome biogenesis</keyword>
<gene>
    <name evidence="7" type="primary">rimM_14</name>
    <name evidence="7" type="ORF">SDC9_42113</name>
</gene>
<name>A0A644VWU9_9ZZZZ</name>
<dbReference type="GO" id="GO:0006364">
    <property type="term" value="P:rRNA processing"/>
    <property type="evidence" value="ECO:0007669"/>
    <property type="project" value="UniProtKB-KW"/>
</dbReference>
<dbReference type="InterPro" id="IPR009000">
    <property type="entry name" value="Transl_B-barrel_sf"/>
</dbReference>
<evidence type="ECO:0000256" key="4">
    <source>
        <dbReference type="ARBA" id="ARBA00023186"/>
    </source>
</evidence>
<evidence type="ECO:0000259" key="6">
    <source>
        <dbReference type="Pfam" id="PF24986"/>
    </source>
</evidence>
<proteinExistence type="inferred from homology"/>
<dbReference type="InterPro" id="IPR056792">
    <property type="entry name" value="PRC_RimM"/>
</dbReference>
<dbReference type="InterPro" id="IPR036976">
    <property type="entry name" value="RimM_N_sf"/>
</dbReference>
<dbReference type="InterPro" id="IPR011961">
    <property type="entry name" value="RimM"/>
</dbReference>
<accession>A0A644VWU9</accession>
<dbReference type="SUPFAM" id="SSF50447">
    <property type="entry name" value="Translation proteins"/>
    <property type="match status" value="1"/>
</dbReference>
<dbReference type="InterPro" id="IPR011033">
    <property type="entry name" value="PRC_barrel-like_sf"/>
</dbReference>
<keyword evidence="1" id="KW-0963">Cytoplasm</keyword>
<evidence type="ECO:0000256" key="2">
    <source>
        <dbReference type="ARBA" id="ARBA00022517"/>
    </source>
</evidence>
<protein>
    <submittedName>
        <fullName evidence="7">Ribosome maturation factor RimM</fullName>
    </submittedName>
</protein>
<dbReference type="Gene3D" id="2.30.30.240">
    <property type="entry name" value="PRC-barrel domain"/>
    <property type="match status" value="1"/>
</dbReference>
<dbReference type="GO" id="GO:0043022">
    <property type="term" value="F:ribosome binding"/>
    <property type="evidence" value="ECO:0007669"/>
    <property type="project" value="InterPro"/>
</dbReference>
<keyword evidence="3" id="KW-0698">rRNA processing</keyword>
<dbReference type="EMBL" id="VSSQ01000488">
    <property type="protein sequence ID" value="MPL95939.1"/>
    <property type="molecule type" value="Genomic_DNA"/>
</dbReference>
<evidence type="ECO:0000313" key="7">
    <source>
        <dbReference type="EMBL" id="MPL95939.1"/>
    </source>
</evidence>
<dbReference type="Pfam" id="PF01782">
    <property type="entry name" value="RimM"/>
    <property type="match status" value="1"/>
</dbReference>
<keyword evidence="4" id="KW-0143">Chaperone</keyword>
<dbReference type="HAMAP" id="MF_00014">
    <property type="entry name" value="Ribosome_mat_RimM"/>
    <property type="match status" value="1"/>
</dbReference>